<evidence type="ECO:0000256" key="1">
    <source>
        <dbReference type="SAM" id="SignalP"/>
    </source>
</evidence>
<dbReference type="OrthoDB" id="7172943at2"/>
<proteinExistence type="predicted"/>
<dbReference type="RefSeq" id="WP_097063945.1">
    <property type="nucleotide sequence ID" value="NZ_OBMI01000002.1"/>
</dbReference>
<accession>A0A285QYE6</accession>
<feature type="signal peptide" evidence="1">
    <location>
        <begin position="1"/>
        <end position="27"/>
    </location>
</feature>
<feature type="chain" id="PRO_5013329778" description="DUF4136 domain-containing protein" evidence="1">
    <location>
        <begin position="28"/>
        <end position="206"/>
    </location>
</feature>
<gene>
    <name evidence="2" type="ORF">SAMN06297144_2114</name>
</gene>
<evidence type="ECO:0000313" key="3">
    <source>
        <dbReference type="Proteomes" id="UP000219494"/>
    </source>
</evidence>
<dbReference type="AlphaFoldDB" id="A0A285QYE6"/>
<sequence length="206" mass="23084">MLTYIRGHRKALIAASLAGASVLSACATPTPYRPAVGQGFNRTGFSDVQIESNRFRVAFAGNSLTSRETVERYLLFRAAELTLQQGADYFVLADRDTDKQTRTYTTPGFGRSGFGPYGGYAGFGYWGPSWRYYGRGFGWRGWDPFWGDPFWDRSVDIRTVDRYEAVAEIVTGRGPKPADNLRAFNAREVVDRLGPTIVVPGEERRR</sequence>
<reference evidence="2 3" key="1">
    <citation type="submission" date="2017-07" db="EMBL/GenBank/DDBJ databases">
        <authorList>
            <person name="Sun Z.S."/>
            <person name="Albrecht U."/>
            <person name="Echele G."/>
            <person name="Lee C.C."/>
        </authorList>
    </citation>
    <scope>NUCLEOTIDE SEQUENCE [LARGE SCALE GENOMIC DNA]</scope>
    <source>
        <strain evidence="2 3">CGMCC 1.12672</strain>
    </source>
</reference>
<evidence type="ECO:0000313" key="2">
    <source>
        <dbReference type="EMBL" id="SOB86995.1"/>
    </source>
</evidence>
<dbReference type="EMBL" id="OBMI01000002">
    <property type="protein sequence ID" value="SOB86995.1"/>
    <property type="molecule type" value="Genomic_DNA"/>
</dbReference>
<organism evidence="2 3">
    <name type="scientific">Sphingomonas guangdongensis</name>
    <dbReference type="NCBI Taxonomy" id="1141890"/>
    <lineage>
        <taxon>Bacteria</taxon>
        <taxon>Pseudomonadati</taxon>
        <taxon>Pseudomonadota</taxon>
        <taxon>Alphaproteobacteria</taxon>
        <taxon>Sphingomonadales</taxon>
        <taxon>Sphingomonadaceae</taxon>
        <taxon>Sphingomonas</taxon>
    </lineage>
</organism>
<keyword evidence="1" id="KW-0732">Signal</keyword>
<name>A0A285QYE6_9SPHN</name>
<protein>
    <recommendedName>
        <fullName evidence="4">DUF4136 domain-containing protein</fullName>
    </recommendedName>
</protein>
<dbReference type="PROSITE" id="PS51257">
    <property type="entry name" value="PROKAR_LIPOPROTEIN"/>
    <property type="match status" value="1"/>
</dbReference>
<dbReference type="Proteomes" id="UP000219494">
    <property type="component" value="Unassembled WGS sequence"/>
</dbReference>
<keyword evidence="3" id="KW-1185">Reference proteome</keyword>
<evidence type="ECO:0008006" key="4">
    <source>
        <dbReference type="Google" id="ProtNLM"/>
    </source>
</evidence>
<dbReference type="NCBIfam" id="NF047637">
    <property type="entry name" value="lipo_CC0125"/>
    <property type="match status" value="1"/>
</dbReference>